<keyword evidence="1" id="KW-0175">Coiled coil</keyword>
<sequence>MAQDIWFLINSLIEGKPLNDSLEILTKSKNSANDITLNETILLDSNLEETNKKILKKVESLAIENNQLENKIDQLSCFKNFTVLNSDFNNENASSCQTSLELDANSSTMVENSNYRKLYNAVLKEGRPSSVQSNKKIPKIIVGSKQSSNLVGAFSIFDYFTSNWPNNITEKEVLEHIKDFADVEEIKELTPRYNYYKSFHQSRVEENKNTRNYRFNDNYGYDRYYRKGQFEKTRGSSQSRTYRKKHTGKQIGTKNSTRLTNNEQTARLSPNSVFSNGFTRGFTNDTANSTSNGTSRSTSTFNGIVNDTSNGTKNGPTGSAGNVSCIDIRSVNGQCSKSSANFNNFETSNRQIGENKRKSRVESGSSSDESVFEGAPKKVSQMSQEAIVASTNEVELTQNMQI</sequence>
<dbReference type="Proteomes" id="UP000663879">
    <property type="component" value="Unassembled WGS sequence"/>
</dbReference>
<proteinExistence type="predicted"/>
<evidence type="ECO:0000256" key="2">
    <source>
        <dbReference type="SAM" id="MobiDB-lite"/>
    </source>
</evidence>
<dbReference type="AlphaFoldDB" id="A0A814NB39"/>
<gene>
    <name evidence="3" type="ORF">OXX778_LOCUS20527</name>
</gene>
<keyword evidence="4" id="KW-1185">Reference proteome</keyword>
<evidence type="ECO:0000313" key="3">
    <source>
        <dbReference type="EMBL" id="CAF1088091.1"/>
    </source>
</evidence>
<feature type="region of interest" description="Disordered" evidence="2">
    <location>
        <begin position="338"/>
        <end position="384"/>
    </location>
</feature>
<protein>
    <submittedName>
        <fullName evidence="3">Uncharacterized protein</fullName>
    </submittedName>
</protein>
<accession>A0A814NB39</accession>
<name>A0A814NB39_9BILA</name>
<feature type="compositionally biased region" description="Polar residues" evidence="2">
    <location>
        <begin position="338"/>
        <end position="352"/>
    </location>
</feature>
<feature type="region of interest" description="Disordered" evidence="2">
    <location>
        <begin position="284"/>
        <end position="320"/>
    </location>
</feature>
<feature type="compositionally biased region" description="Low complexity" evidence="2">
    <location>
        <begin position="286"/>
        <end position="302"/>
    </location>
</feature>
<feature type="region of interest" description="Disordered" evidence="2">
    <location>
        <begin position="230"/>
        <end position="255"/>
    </location>
</feature>
<comment type="caution">
    <text evidence="3">The sequence shown here is derived from an EMBL/GenBank/DDBJ whole genome shotgun (WGS) entry which is preliminary data.</text>
</comment>
<dbReference type="EMBL" id="CAJNOC010006896">
    <property type="protein sequence ID" value="CAF1088091.1"/>
    <property type="molecule type" value="Genomic_DNA"/>
</dbReference>
<organism evidence="3 4">
    <name type="scientific">Brachionus calyciflorus</name>
    <dbReference type="NCBI Taxonomy" id="104777"/>
    <lineage>
        <taxon>Eukaryota</taxon>
        <taxon>Metazoa</taxon>
        <taxon>Spiralia</taxon>
        <taxon>Gnathifera</taxon>
        <taxon>Rotifera</taxon>
        <taxon>Eurotatoria</taxon>
        <taxon>Monogononta</taxon>
        <taxon>Pseudotrocha</taxon>
        <taxon>Ploima</taxon>
        <taxon>Brachionidae</taxon>
        <taxon>Brachionus</taxon>
    </lineage>
</organism>
<reference evidence="3" key="1">
    <citation type="submission" date="2021-02" db="EMBL/GenBank/DDBJ databases">
        <authorList>
            <person name="Nowell W R."/>
        </authorList>
    </citation>
    <scope>NUCLEOTIDE SEQUENCE</scope>
    <source>
        <strain evidence="3">Ploen Becks lab</strain>
    </source>
</reference>
<evidence type="ECO:0000313" key="4">
    <source>
        <dbReference type="Proteomes" id="UP000663879"/>
    </source>
</evidence>
<evidence type="ECO:0000256" key="1">
    <source>
        <dbReference type="SAM" id="Coils"/>
    </source>
</evidence>
<feature type="compositionally biased region" description="Polar residues" evidence="2">
    <location>
        <begin position="303"/>
        <end position="320"/>
    </location>
</feature>
<feature type="coiled-coil region" evidence="1">
    <location>
        <begin position="51"/>
        <end position="78"/>
    </location>
</feature>